<feature type="compositionally biased region" description="Polar residues" evidence="2">
    <location>
        <begin position="108"/>
        <end position="127"/>
    </location>
</feature>
<evidence type="ECO:0000313" key="4">
    <source>
        <dbReference type="Proteomes" id="UP000053477"/>
    </source>
</evidence>
<dbReference type="Proteomes" id="UP000053477">
    <property type="component" value="Unassembled WGS sequence"/>
</dbReference>
<dbReference type="EMBL" id="KQ086014">
    <property type="protein sequence ID" value="KLO10905.1"/>
    <property type="molecule type" value="Genomic_DNA"/>
</dbReference>
<proteinExistence type="predicted"/>
<evidence type="ECO:0000313" key="3">
    <source>
        <dbReference type="EMBL" id="KLO10905.1"/>
    </source>
</evidence>
<sequence length="713" mass="78463">MPPDKGGDDDDGDGNHSSPPSNPPTVHFADPPESPPRKMPNDNNDKNDIPKTDGEENPNGIDKPNDNDIPNSVDDLDTNDLDDNNSAVSETEDEHGSGLSPKRKSKPRSNTGSSGRTAVSNFSASSSKTVVGDEHLMTKAQLVDFFRSEIKGLHDHRATEEAGLVEEEKAFKSRLLPYLQKDAMSMAAVDGALEMFYAIQTNAWEDTIPKVVVSLIDVLLAVAIFKEKVAPAVPAVPTVPTVPAVPAATSTPAPSVSNTLSSNTEYADLHNDFDNLTTNLTNFSNRVTTNVPTFSIEPPDVFANATLNPQLIVDAFKKFGDDMAKWSKDIIAAQDEHSDRIVQFRDSVEEKLATLLQHKDQQIATLTTNLEDVNALLKQTDADSKNEMAKLRVEMKGLVGDLTKTVSGLKDEVSGLKSEKVEMKNDIVVLKNRVGDLEGDNTTLTEKVETLTGDNTTLTERVNTLSTQQLEVLQTLGILEEGQVVTETSLVQLTFEIVKLQILAKVGGFCTLREMLDYLGEDILIIAGFPNLDEPITIGNKKCIFRWAWDRLKHVKKAELIASLNKQFAEGKITKKERDATEKTRLQSLNPELASLAIKKAWTAIKDSSDPVLAPFKILLDEKNNLHNVLKKEVFCTGPPGKFRLACSKEIHAARAESNTYKFAIDKFGLQGDADFISNGLKAFDARCSPGARKDAEDRRLEWCIKKNYKMMY</sequence>
<feature type="compositionally biased region" description="Basic and acidic residues" evidence="2">
    <location>
        <begin position="35"/>
        <end position="54"/>
    </location>
</feature>
<feature type="coiled-coil region" evidence="1">
    <location>
        <begin position="406"/>
        <end position="433"/>
    </location>
</feature>
<dbReference type="InParanoid" id="A0A0H2RGE1"/>
<feature type="region of interest" description="Disordered" evidence="2">
    <location>
        <begin position="1"/>
        <end position="127"/>
    </location>
</feature>
<evidence type="ECO:0000256" key="2">
    <source>
        <dbReference type="SAM" id="MobiDB-lite"/>
    </source>
</evidence>
<organism evidence="3 4">
    <name type="scientific">Schizopora paradoxa</name>
    <dbReference type="NCBI Taxonomy" id="27342"/>
    <lineage>
        <taxon>Eukaryota</taxon>
        <taxon>Fungi</taxon>
        <taxon>Dikarya</taxon>
        <taxon>Basidiomycota</taxon>
        <taxon>Agaricomycotina</taxon>
        <taxon>Agaricomycetes</taxon>
        <taxon>Hymenochaetales</taxon>
        <taxon>Schizoporaceae</taxon>
        <taxon>Schizopora</taxon>
    </lineage>
</organism>
<dbReference type="Gene3D" id="1.20.5.1700">
    <property type="match status" value="1"/>
</dbReference>
<gene>
    <name evidence="3" type="ORF">SCHPADRAFT_942502</name>
</gene>
<keyword evidence="4" id="KW-1185">Reference proteome</keyword>
<keyword evidence="1" id="KW-0175">Coiled coil</keyword>
<feature type="compositionally biased region" description="Acidic residues" evidence="2">
    <location>
        <begin position="74"/>
        <end position="83"/>
    </location>
</feature>
<protein>
    <submittedName>
        <fullName evidence="3">Uncharacterized protein</fullName>
    </submittedName>
</protein>
<reference evidence="3 4" key="1">
    <citation type="submission" date="2015-04" db="EMBL/GenBank/DDBJ databases">
        <title>Complete genome sequence of Schizopora paradoxa KUC8140, a cosmopolitan wood degrader in East Asia.</title>
        <authorList>
            <consortium name="DOE Joint Genome Institute"/>
            <person name="Min B."/>
            <person name="Park H."/>
            <person name="Jang Y."/>
            <person name="Kim J.-J."/>
            <person name="Kim K.H."/>
            <person name="Pangilinan J."/>
            <person name="Lipzen A."/>
            <person name="Riley R."/>
            <person name="Grigoriev I.V."/>
            <person name="Spatafora J.W."/>
            <person name="Choi I.-G."/>
        </authorList>
    </citation>
    <scope>NUCLEOTIDE SEQUENCE [LARGE SCALE GENOMIC DNA]</scope>
    <source>
        <strain evidence="3 4">KUC8140</strain>
    </source>
</reference>
<accession>A0A0H2RGE1</accession>
<dbReference type="AlphaFoldDB" id="A0A0H2RGE1"/>
<name>A0A0H2RGE1_9AGAM</name>
<evidence type="ECO:0000256" key="1">
    <source>
        <dbReference type="SAM" id="Coils"/>
    </source>
</evidence>